<evidence type="ECO:0000313" key="12">
    <source>
        <dbReference type="EMBL" id="KAK8237851.1"/>
    </source>
</evidence>
<comment type="caution">
    <text evidence="12">The sequence shown here is derived from an EMBL/GenBank/DDBJ whole genome shotgun (WGS) entry which is preliminary data.</text>
</comment>
<feature type="active site" description="Nucleophile" evidence="8">
    <location>
        <position position="816"/>
    </location>
</feature>
<keyword evidence="5 8" id="KW-0442">Lipid degradation</keyword>
<gene>
    <name evidence="12" type="ORF">HDK90DRAFT_411462</name>
</gene>
<dbReference type="Gene3D" id="3.40.1090.10">
    <property type="entry name" value="Cytosolic phospholipase A2 catalytic domain"/>
    <property type="match status" value="1"/>
</dbReference>
<dbReference type="CDD" id="cd07199">
    <property type="entry name" value="Pat17_PNPLA8_PNPLA9_like"/>
    <property type="match status" value="1"/>
</dbReference>
<keyword evidence="2 7" id="KW-0863">Zinc-finger</keyword>
<keyword evidence="4" id="KW-0862">Zinc</keyword>
<protein>
    <recommendedName>
        <fullName evidence="14">FabD/lysophospholipase-like protein</fullName>
    </recommendedName>
</protein>
<evidence type="ECO:0000313" key="13">
    <source>
        <dbReference type="Proteomes" id="UP001492380"/>
    </source>
</evidence>
<dbReference type="PROSITE" id="PS50089">
    <property type="entry name" value="ZF_RING_2"/>
    <property type="match status" value="1"/>
</dbReference>
<evidence type="ECO:0000256" key="5">
    <source>
        <dbReference type="ARBA" id="ARBA00022963"/>
    </source>
</evidence>
<dbReference type="PANTHER" id="PTHR24185">
    <property type="entry name" value="CALCIUM-INDEPENDENT PHOSPHOLIPASE A2-GAMMA"/>
    <property type="match status" value="1"/>
</dbReference>
<dbReference type="InterPro" id="IPR013083">
    <property type="entry name" value="Znf_RING/FYVE/PHD"/>
</dbReference>
<keyword evidence="6 8" id="KW-0443">Lipid metabolism</keyword>
<dbReference type="PROSITE" id="PS00518">
    <property type="entry name" value="ZF_RING_1"/>
    <property type="match status" value="1"/>
</dbReference>
<evidence type="ECO:0000259" key="11">
    <source>
        <dbReference type="PROSITE" id="PS51635"/>
    </source>
</evidence>
<feature type="region of interest" description="Disordered" evidence="9">
    <location>
        <begin position="178"/>
        <end position="199"/>
    </location>
</feature>
<feature type="short sequence motif" description="DGA/G" evidence="8">
    <location>
        <begin position="974"/>
        <end position="976"/>
    </location>
</feature>
<evidence type="ECO:0000256" key="1">
    <source>
        <dbReference type="ARBA" id="ARBA00022723"/>
    </source>
</evidence>
<evidence type="ECO:0000259" key="10">
    <source>
        <dbReference type="PROSITE" id="PS50089"/>
    </source>
</evidence>
<dbReference type="InterPro" id="IPR016035">
    <property type="entry name" value="Acyl_Trfase/lysoPLipase"/>
</dbReference>
<sequence length="1163" mass="130983">MQNPTLNRKVLSKVQILAYLTYSRSDYNTIQSQSSLLDVEVLLPGGGGRHQGQAFTTEKVPRNEDFGATYDICDDCNANDRILDYCNGCNLVFCPGCWNRQLLHKRGRFSPGGVPHEKSNASIARKVSRTFNPPTEPSLRQKLHFDDSKTAWFGIQRPDFGRPVFQDYGRFADLMRSTKRPSATPGNFHRQTSDCRLSNDSRTPSLVSFVGETGHGKSTLVKLLIDLQKVGSDDVEHPTPVVGEPGVLDPTSADVHLYSDPSTAQDDNPILFADCEGLTGGSRPPVSAVMKQRFGTFGTRDENTSSHAIPLSSREITWDCASREVAVTNLYPRLLYTFSDVVVFVLKNHRVVENVLEKLVGWAASAIETSSNQPLLPHAILALNAEDYNINESLWDIKAATTDMLKSLEKTVDQNETFKQAAQYWRERDRQIETVEQLMLCYYSSIQVIRIPRQRRPKLVHEQIGNLYNAIREACLAARLQREELRMLLEVEELQCYLDQAFDHFARVVDKPFDFVSASRLHSPIPLDFGGNILKLVLKVMDTWQDKTKPKQVFDVLSYVVASAIMLDVARTKKKGRIDTIFPQYNEQLENALETFCNSHWPCEYVTDSGARCVNVRNGHSKGHQTKDGRVLAAGDYASRFSFQGYHQSFNIKVYFALQQLLEYLELEKKFGKEEKEAAARIHQQILSVFYRRCAREDVGPNFISHSACFCCLFEMPEHSLPCGHVFCTSCVKAYGNASGKNELTIQACPLCSSDAGPVWSHKIGFKPETAGVRILSLDGGGIRGIVELEVLWQIEQALGGKLPIQRFFDLIVGTSTGGLVALGLAAKEWSVKECIARFETLCKKAFTRRTGGRLPLFGWVIENHHQSIYETKPLQEALIEAFGKDDFLFGGSRTAHHSSSVKVAVTTTSAATGTPVVISNYNRPNSGKLSYHFQRPEDLQSELKIWEAARSTSAAPRYFKSFEHSPSQQVYLDGAIYHNNPIAIAERERRLIWHARPSESPDMVLSIGTGASPNLHREGSPVSPSIRNGGMMDYPKRLFNILRGVLNTSLDCERIWNEFLTGLPDSSEESRFIRINPVLKGNVPQLDAVGQMMPLQNFVRNEALRTDEELRYRRIAMRLVATCFYFELHGEIAQNNVVRGECKQKRPRRRKLICSRDNRVPF</sequence>
<dbReference type="InterPro" id="IPR001841">
    <property type="entry name" value="Znf_RING"/>
</dbReference>
<name>A0ABR1YS92_9PEZI</name>
<feature type="domain" description="PNPLA" evidence="11">
    <location>
        <begin position="776"/>
        <end position="987"/>
    </location>
</feature>
<dbReference type="Pfam" id="PF01734">
    <property type="entry name" value="Patatin"/>
    <property type="match status" value="1"/>
</dbReference>
<dbReference type="CDD" id="cd19757">
    <property type="entry name" value="Bbox1"/>
    <property type="match status" value="1"/>
</dbReference>
<feature type="short sequence motif" description="GXSXG" evidence="8">
    <location>
        <begin position="814"/>
        <end position="818"/>
    </location>
</feature>
<dbReference type="SUPFAM" id="SSF52540">
    <property type="entry name" value="P-loop containing nucleoside triphosphate hydrolases"/>
    <property type="match status" value="1"/>
</dbReference>
<keyword evidence="13" id="KW-1185">Reference proteome</keyword>
<reference evidence="12 13" key="1">
    <citation type="submission" date="2024-04" db="EMBL/GenBank/DDBJ databases">
        <title>Phyllosticta paracitricarpa is synonymous to the EU quarantine fungus P. citricarpa based on phylogenomic analyses.</title>
        <authorList>
            <consortium name="Lawrence Berkeley National Laboratory"/>
            <person name="Van Ingen-Buijs V.A."/>
            <person name="Van Westerhoven A.C."/>
            <person name="Haridas S."/>
            <person name="Skiadas P."/>
            <person name="Martin F."/>
            <person name="Groenewald J.Z."/>
            <person name="Crous P.W."/>
            <person name="Seidl M.F."/>
        </authorList>
    </citation>
    <scope>NUCLEOTIDE SEQUENCE [LARGE SCALE GENOMIC DNA]</scope>
    <source>
        <strain evidence="12 13">CBS 123374</strain>
    </source>
</reference>
<evidence type="ECO:0000256" key="6">
    <source>
        <dbReference type="ARBA" id="ARBA00023098"/>
    </source>
</evidence>
<keyword evidence="1" id="KW-0479">Metal-binding</keyword>
<proteinExistence type="predicted"/>
<dbReference type="CDD" id="cd16449">
    <property type="entry name" value="RING-HC"/>
    <property type="match status" value="1"/>
</dbReference>
<accession>A0ABR1YS92</accession>
<evidence type="ECO:0008006" key="14">
    <source>
        <dbReference type="Google" id="ProtNLM"/>
    </source>
</evidence>
<dbReference type="SUPFAM" id="SSF52151">
    <property type="entry name" value="FabD/lysophospholipase-like"/>
    <property type="match status" value="1"/>
</dbReference>
<evidence type="ECO:0000256" key="4">
    <source>
        <dbReference type="ARBA" id="ARBA00022833"/>
    </source>
</evidence>
<keyword evidence="3 8" id="KW-0378">Hydrolase</keyword>
<evidence type="ECO:0000256" key="2">
    <source>
        <dbReference type="ARBA" id="ARBA00022771"/>
    </source>
</evidence>
<evidence type="ECO:0000256" key="7">
    <source>
        <dbReference type="PROSITE-ProRule" id="PRU00175"/>
    </source>
</evidence>
<dbReference type="EMBL" id="JBBWRZ010000004">
    <property type="protein sequence ID" value="KAK8237851.1"/>
    <property type="molecule type" value="Genomic_DNA"/>
</dbReference>
<feature type="active site" description="Proton acceptor" evidence="8">
    <location>
        <position position="974"/>
    </location>
</feature>
<feature type="domain" description="RING-type" evidence="10">
    <location>
        <begin position="709"/>
        <end position="753"/>
    </location>
</feature>
<dbReference type="InterPro" id="IPR002641">
    <property type="entry name" value="PNPLA_dom"/>
</dbReference>
<dbReference type="SUPFAM" id="SSF57850">
    <property type="entry name" value="RING/U-box"/>
    <property type="match status" value="1"/>
</dbReference>
<dbReference type="PROSITE" id="PS51635">
    <property type="entry name" value="PNPLA"/>
    <property type="match status" value="1"/>
</dbReference>
<evidence type="ECO:0000256" key="9">
    <source>
        <dbReference type="SAM" id="MobiDB-lite"/>
    </source>
</evidence>
<feature type="short sequence motif" description="GXGXXG" evidence="8">
    <location>
        <begin position="780"/>
        <end position="785"/>
    </location>
</feature>
<dbReference type="Gene3D" id="3.30.40.10">
    <property type="entry name" value="Zinc/RING finger domain, C3HC4 (zinc finger)"/>
    <property type="match status" value="1"/>
</dbReference>
<organism evidence="12 13">
    <name type="scientific">Phyllosticta capitalensis</name>
    <dbReference type="NCBI Taxonomy" id="121624"/>
    <lineage>
        <taxon>Eukaryota</taxon>
        <taxon>Fungi</taxon>
        <taxon>Dikarya</taxon>
        <taxon>Ascomycota</taxon>
        <taxon>Pezizomycotina</taxon>
        <taxon>Dothideomycetes</taxon>
        <taxon>Dothideomycetes incertae sedis</taxon>
        <taxon>Botryosphaeriales</taxon>
        <taxon>Phyllostictaceae</taxon>
        <taxon>Phyllosticta</taxon>
    </lineage>
</organism>
<dbReference type="InterPro" id="IPR017907">
    <property type="entry name" value="Znf_RING_CS"/>
</dbReference>
<dbReference type="InterPro" id="IPR027417">
    <property type="entry name" value="P-loop_NTPase"/>
</dbReference>
<dbReference type="Proteomes" id="UP001492380">
    <property type="component" value="Unassembled WGS sequence"/>
</dbReference>
<dbReference type="PANTHER" id="PTHR24185:SF1">
    <property type="entry name" value="CALCIUM-INDEPENDENT PHOSPHOLIPASE A2-GAMMA"/>
    <property type="match status" value="1"/>
</dbReference>
<evidence type="ECO:0000256" key="8">
    <source>
        <dbReference type="PROSITE-ProRule" id="PRU01161"/>
    </source>
</evidence>
<evidence type="ECO:0000256" key="3">
    <source>
        <dbReference type="ARBA" id="ARBA00022801"/>
    </source>
</evidence>